<evidence type="ECO:0000256" key="8">
    <source>
        <dbReference type="RuleBase" id="RU000461"/>
    </source>
</evidence>
<keyword evidence="5 7" id="KW-0408">Iron</keyword>
<evidence type="ECO:0000313" key="10">
    <source>
        <dbReference type="Proteomes" id="UP000001610"/>
    </source>
</evidence>
<feature type="binding site" description="axial binding residue" evidence="7">
    <location>
        <position position="614"/>
    </location>
    <ligand>
        <name>heme</name>
        <dbReference type="ChEBI" id="CHEBI:30413"/>
    </ligand>
    <ligandPart>
        <name>Fe</name>
        <dbReference type="ChEBI" id="CHEBI:18248"/>
    </ligandPart>
</feature>
<dbReference type="GeneID" id="18165861"/>
<dbReference type="Gene3D" id="1.10.630.10">
    <property type="entry name" value="Cytochrome P450"/>
    <property type="match status" value="1"/>
</dbReference>
<dbReference type="STRING" id="983644.G3JGV1"/>
<dbReference type="OrthoDB" id="1470350at2759"/>
<reference evidence="9 10" key="1">
    <citation type="journal article" date="2011" name="Genome Biol.">
        <title>Genome sequence of the insect pathogenic fungus Cordyceps militaris, a valued traditional Chinese medicine.</title>
        <authorList>
            <person name="Zheng P."/>
            <person name="Xia Y."/>
            <person name="Xiao G."/>
            <person name="Xiong C."/>
            <person name="Hu X."/>
            <person name="Zhang S."/>
            <person name="Zheng H."/>
            <person name="Huang Y."/>
            <person name="Zhou Y."/>
            <person name="Wang S."/>
            <person name="Zhao G.P."/>
            <person name="Liu X."/>
            <person name="St Leger R.J."/>
            <person name="Wang C."/>
        </authorList>
    </citation>
    <scope>NUCLEOTIDE SEQUENCE [LARGE SCALE GENOMIC DNA]</scope>
    <source>
        <strain evidence="9 10">CM01</strain>
    </source>
</reference>
<evidence type="ECO:0000256" key="7">
    <source>
        <dbReference type="PIRSR" id="PIRSR602403-1"/>
    </source>
</evidence>
<dbReference type="EMBL" id="JH126401">
    <property type="protein sequence ID" value="EGX92465.1"/>
    <property type="molecule type" value="Genomic_DNA"/>
</dbReference>
<proteinExistence type="inferred from homology"/>
<keyword evidence="10" id="KW-1185">Reference proteome</keyword>
<dbReference type="PANTHER" id="PTHR24305">
    <property type="entry name" value="CYTOCHROME P450"/>
    <property type="match status" value="1"/>
</dbReference>
<dbReference type="OMA" id="REPVYWS"/>
<dbReference type="InterPro" id="IPR017972">
    <property type="entry name" value="Cyt_P450_CS"/>
</dbReference>
<evidence type="ECO:0000256" key="3">
    <source>
        <dbReference type="ARBA" id="ARBA00022617"/>
    </source>
</evidence>
<keyword evidence="6 8" id="KW-0503">Monooxygenase</keyword>
<dbReference type="GO" id="GO:0005506">
    <property type="term" value="F:iron ion binding"/>
    <property type="evidence" value="ECO:0007669"/>
    <property type="project" value="InterPro"/>
</dbReference>
<dbReference type="HOGENOM" id="CLU_025001_1_0_1"/>
<keyword evidence="4 7" id="KW-0479">Metal-binding</keyword>
<comment type="cofactor">
    <cofactor evidence="1 7">
        <name>heme</name>
        <dbReference type="ChEBI" id="CHEBI:30413"/>
    </cofactor>
</comment>
<evidence type="ECO:0000313" key="9">
    <source>
        <dbReference type="EMBL" id="EGX92465.1"/>
    </source>
</evidence>
<dbReference type="InterPro" id="IPR001128">
    <property type="entry name" value="Cyt_P450"/>
</dbReference>
<dbReference type="GO" id="GO:0004497">
    <property type="term" value="F:monooxygenase activity"/>
    <property type="evidence" value="ECO:0007669"/>
    <property type="project" value="UniProtKB-KW"/>
</dbReference>
<evidence type="ECO:0000256" key="4">
    <source>
        <dbReference type="ARBA" id="ARBA00022723"/>
    </source>
</evidence>
<dbReference type="InterPro" id="IPR036396">
    <property type="entry name" value="Cyt_P450_sf"/>
</dbReference>
<name>G3JGV1_CORMM</name>
<dbReference type="PRINTS" id="PR00465">
    <property type="entry name" value="EP450IV"/>
</dbReference>
<dbReference type="AlphaFoldDB" id="G3JGV1"/>
<dbReference type="PRINTS" id="PR00385">
    <property type="entry name" value="P450"/>
</dbReference>
<dbReference type="RefSeq" id="XP_006669049.1">
    <property type="nucleotide sequence ID" value="XM_006668986.1"/>
</dbReference>
<organism evidence="9 10">
    <name type="scientific">Cordyceps militaris (strain CM01)</name>
    <name type="common">Caterpillar fungus</name>
    <dbReference type="NCBI Taxonomy" id="983644"/>
    <lineage>
        <taxon>Eukaryota</taxon>
        <taxon>Fungi</taxon>
        <taxon>Dikarya</taxon>
        <taxon>Ascomycota</taxon>
        <taxon>Pezizomycotina</taxon>
        <taxon>Sordariomycetes</taxon>
        <taxon>Hypocreomycetidae</taxon>
        <taxon>Hypocreales</taxon>
        <taxon>Cordycipitaceae</taxon>
        <taxon>Cordyceps</taxon>
    </lineage>
</organism>
<dbReference type="VEuPathDB" id="FungiDB:CCM_03838"/>
<evidence type="ECO:0000256" key="5">
    <source>
        <dbReference type="ARBA" id="ARBA00023004"/>
    </source>
</evidence>
<dbReference type="InterPro" id="IPR050121">
    <property type="entry name" value="Cytochrome_P450_monoxygenase"/>
</dbReference>
<dbReference type="InterPro" id="IPR002403">
    <property type="entry name" value="Cyt_P450_E_grp-IV"/>
</dbReference>
<dbReference type="PROSITE" id="PS00086">
    <property type="entry name" value="CYTOCHROME_P450"/>
    <property type="match status" value="1"/>
</dbReference>
<dbReference type="KEGG" id="cmt:CCM_03838"/>
<dbReference type="Proteomes" id="UP000001610">
    <property type="component" value="Unassembled WGS sequence"/>
</dbReference>
<dbReference type="GO" id="GO:0020037">
    <property type="term" value="F:heme binding"/>
    <property type="evidence" value="ECO:0007669"/>
    <property type="project" value="InterPro"/>
</dbReference>
<evidence type="ECO:0000256" key="2">
    <source>
        <dbReference type="ARBA" id="ARBA00010617"/>
    </source>
</evidence>
<accession>G3JGV1</accession>
<dbReference type="SUPFAM" id="SSF48264">
    <property type="entry name" value="Cytochrome P450"/>
    <property type="match status" value="2"/>
</dbReference>
<gene>
    <name evidence="9" type="ORF">CCM_03838</name>
</gene>
<sequence length="667" mass="73576">MIAINLVRSGTRPMLALARISGFPNHPRSIDAYYPHYADFRTPRLFSRETDPSNGPLYMTAAPSGLFSQSFMVRLAVPSATTSQTVLLGILLALTVLFSLRQWLLPRALPGIPYNAAATRSLLGDIMALQQELPSNMSEWVVRQGARHGAPVYQVFLVPFARPFVVVSDFREAQDILVRRAHEFDRSDLAVALLRGEMPRFHACLKTGPAWAAHRRLLQDVMSPEFLHGVAAPNMYAGARRLLDLWRLKTSVAGEGRPFAAAADLSFATLDALYDFAYGDGAEERALVEQLALLEGLSEEAREGLRERAGEEAVAFPCAPLAPAMEALLRTTENIPAVAVTGFPDIAWRVLAWFPRVRRLRRLKDRFIKEQVEKAVARLDKAAAAGEDQDGVGGFSKLKCALDLILQRERTLAEKDHREPVYWSDAIKDEMFGFITGGHETSANVLAWGVKFLADHAEHQAALRTCLRGAHPAAVAGARFPTHAEITHARAPLLVATIEEILRLAHATAMTDRQATADTVVLGHAIPRGTTVVLVNKGPGYTAPNLPIAEALRSASAQKALAERPDAGCYRLRAEEEEEQGMGRFDPTRWLDADGEFDPAAYPTIPFGLGPRGCFGRRMVYVQFKQLLTLLVWQFEFLPCPSGLSSYEAVQVLTNKPRQCYVALREL</sequence>
<dbReference type="GO" id="GO:0016705">
    <property type="term" value="F:oxidoreductase activity, acting on paired donors, with incorporation or reduction of molecular oxygen"/>
    <property type="evidence" value="ECO:0007669"/>
    <property type="project" value="InterPro"/>
</dbReference>
<evidence type="ECO:0000256" key="1">
    <source>
        <dbReference type="ARBA" id="ARBA00001971"/>
    </source>
</evidence>
<dbReference type="InParanoid" id="G3JGV1"/>
<dbReference type="eggNOG" id="KOG0156">
    <property type="taxonomic scope" value="Eukaryota"/>
</dbReference>
<keyword evidence="3 7" id="KW-0349">Heme</keyword>
<comment type="similarity">
    <text evidence="2 8">Belongs to the cytochrome P450 family.</text>
</comment>
<protein>
    <submittedName>
        <fullName evidence="9">Cytochrome P450 monooxygenase</fullName>
    </submittedName>
</protein>
<dbReference type="PANTHER" id="PTHR24305:SF232">
    <property type="entry name" value="P450, PUTATIVE (EUROFUNG)-RELATED"/>
    <property type="match status" value="1"/>
</dbReference>
<evidence type="ECO:0000256" key="6">
    <source>
        <dbReference type="ARBA" id="ARBA00023033"/>
    </source>
</evidence>
<keyword evidence="8" id="KW-0560">Oxidoreductase</keyword>
<dbReference type="Pfam" id="PF00067">
    <property type="entry name" value="p450"/>
    <property type="match status" value="2"/>
</dbReference>